<feature type="domain" description="NAD-dependent epimerase/dehydratase" evidence="2">
    <location>
        <begin position="21"/>
        <end position="177"/>
    </location>
</feature>
<dbReference type="AlphaFoldDB" id="A0A1R1SCD4"/>
<dbReference type="Pfam" id="PF01370">
    <property type="entry name" value="Epimerase"/>
    <property type="match status" value="1"/>
</dbReference>
<dbReference type="GeneID" id="96747376"/>
<dbReference type="InterPro" id="IPR001509">
    <property type="entry name" value="Epimerase_deHydtase"/>
</dbReference>
<evidence type="ECO:0000313" key="3">
    <source>
        <dbReference type="EMBL" id="OMI35936.1"/>
    </source>
</evidence>
<dbReference type="STRING" id="67365.GCA_001704635_02712"/>
<evidence type="ECO:0000256" key="1">
    <source>
        <dbReference type="ARBA" id="ARBA00007637"/>
    </source>
</evidence>
<protein>
    <submittedName>
        <fullName evidence="3">NDP-hexose 4-ketoreductase</fullName>
    </submittedName>
</protein>
<dbReference type="RefSeq" id="WP_065967320.1">
    <property type="nucleotide sequence ID" value="NZ_ASQP01000384.1"/>
</dbReference>
<accession>A0A1R1SCD4</accession>
<evidence type="ECO:0000313" key="4">
    <source>
        <dbReference type="Proteomes" id="UP000186168"/>
    </source>
</evidence>
<dbReference type="InterPro" id="IPR036291">
    <property type="entry name" value="NAD(P)-bd_dom_sf"/>
</dbReference>
<comment type="caution">
    <text evidence="3">The sequence shown here is derived from an EMBL/GenBank/DDBJ whole genome shotgun (WGS) entry which is preliminary data.</text>
</comment>
<evidence type="ECO:0000259" key="2">
    <source>
        <dbReference type="Pfam" id="PF01370"/>
    </source>
</evidence>
<dbReference type="Gene3D" id="3.40.50.720">
    <property type="entry name" value="NAD(P)-binding Rossmann-like Domain"/>
    <property type="match status" value="1"/>
</dbReference>
<organism evidence="3 4">
    <name type="scientific">Streptomyces sparsogenes DSM 40356</name>
    <dbReference type="NCBI Taxonomy" id="1331668"/>
    <lineage>
        <taxon>Bacteria</taxon>
        <taxon>Bacillati</taxon>
        <taxon>Actinomycetota</taxon>
        <taxon>Actinomycetes</taxon>
        <taxon>Kitasatosporales</taxon>
        <taxon>Streptomycetaceae</taxon>
        <taxon>Streptomyces</taxon>
    </lineage>
</organism>
<sequence length="245" mass="27021">MEIVGRGFIARNLAAVGDHHPWATVLAVGVSSTSTRATAEFDRETALVAEVTRRCRAEGRLVVFLSSASHALYGSGDTLMAEDAVPRPISPYGRQKLRLESIVAESGAPWLVLRVSHATGRWQRPHQLLPALVRQVRGGRVRLHRGAHRDLVDVADLVRAIDGLLAQGVDHEVINIASGTPRPVETVVHGIEQRLSLSAQREVVDVPLTLTRVSVEKLCKLLPDLRSVTEPDYLDRLLDRYVPYY</sequence>
<comment type="similarity">
    <text evidence="1">Belongs to the NAD(P)-dependent epimerase/dehydratase family.</text>
</comment>
<gene>
    <name evidence="3" type="ORF">SPAR_28811</name>
</gene>
<dbReference type="PANTHER" id="PTHR43000">
    <property type="entry name" value="DTDP-D-GLUCOSE 4,6-DEHYDRATASE-RELATED"/>
    <property type="match status" value="1"/>
</dbReference>
<dbReference type="SUPFAM" id="SSF51735">
    <property type="entry name" value="NAD(P)-binding Rossmann-fold domains"/>
    <property type="match status" value="1"/>
</dbReference>
<dbReference type="Proteomes" id="UP000186168">
    <property type="component" value="Unassembled WGS sequence"/>
</dbReference>
<name>A0A1R1SCD4_9ACTN</name>
<dbReference type="EMBL" id="ASQP01000384">
    <property type="protein sequence ID" value="OMI35936.1"/>
    <property type="molecule type" value="Genomic_DNA"/>
</dbReference>
<keyword evidence="4" id="KW-1185">Reference proteome</keyword>
<proteinExistence type="inferred from homology"/>
<reference evidence="3 4" key="1">
    <citation type="submission" date="2013-05" db="EMBL/GenBank/DDBJ databases">
        <title>Genome sequence of Streptomyces sparsogenes DSM 40356.</title>
        <authorList>
            <person name="Coyne S."/>
            <person name="Seebeck F.P."/>
        </authorList>
    </citation>
    <scope>NUCLEOTIDE SEQUENCE [LARGE SCALE GENOMIC DNA]</scope>
    <source>
        <strain evidence="3 4">DSM 40356</strain>
    </source>
</reference>